<dbReference type="PANTHER" id="PTHR11803:SF39">
    <property type="entry name" value="2-IMINOBUTANOATE_2-IMINOPROPANOATE DEAMINASE"/>
    <property type="match status" value="1"/>
</dbReference>
<dbReference type="InterPro" id="IPR019897">
    <property type="entry name" value="RidA_CS"/>
</dbReference>
<name>A0A1M7JY55_9PSED</name>
<dbReference type="Proteomes" id="UP000183983">
    <property type="component" value="Unassembled WGS sequence"/>
</dbReference>
<accession>A0A1M7JY55</accession>
<evidence type="ECO:0000256" key="1">
    <source>
        <dbReference type="ARBA" id="ARBA00010552"/>
    </source>
</evidence>
<dbReference type="OrthoDB" id="583118at2"/>
<dbReference type="STRING" id="1190415.SAMN05216593_101623"/>
<dbReference type="GO" id="GO:0005829">
    <property type="term" value="C:cytosol"/>
    <property type="evidence" value="ECO:0007669"/>
    <property type="project" value="TreeGrafter"/>
</dbReference>
<gene>
    <name evidence="2" type="ORF">SAMN05216593_101623</name>
</gene>
<organism evidence="2 3">
    <name type="scientific">Pseudomonas asturiensis</name>
    <dbReference type="NCBI Taxonomy" id="1190415"/>
    <lineage>
        <taxon>Bacteria</taxon>
        <taxon>Pseudomonadati</taxon>
        <taxon>Pseudomonadota</taxon>
        <taxon>Gammaproteobacteria</taxon>
        <taxon>Pseudomonadales</taxon>
        <taxon>Pseudomonadaceae</taxon>
        <taxon>Pseudomonas</taxon>
    </lineage>
</organism>
<evidence type="ECO:0000313" key="2">
    <source>
        <dbReference type="EMBL" id="SHM58022.1"/>
    </source>
</evidence>
<dbReference type="EMBL" id="FRDA01000001">
    <property type="protein sequence ID" value="SHM58022.1"/>
    <property type="molecule type" value="Genomic_DNA"/>
</dbReference>
<dbReference type="Pfam" id="PF01042">
    <property type="entry name" value="Ribonuc_L-PSP"/>
    <property type="match status" value="1"/>
</dbReference>
<dbReference type="RefSeq" id="WP_024667911.1">
    <property type="nucleotide sequence ID" value="NZ_FRDA01000001.1"/>
</dbReference>
<sequence>MTTPHLSPSLRADNLVFTSGQLAFDETGVINGDIGEQTRVVIARLQQVLRPHGLDLQDIVKTTVFITNSDDFLAFNEAYAQAFGAHKPTRSTVIAGLAATNALVEIEAIAQVRI</sequence>
<reference evidence="2 3" key="1">
    <citation type="submission" date="2016-11" db="EMBL/GenBank/DDBJ databases">
        <authorList>
            <person name="Jaros S."/>
            <person name="Januszkiewicz K."/>
            <person name="Wedrychowicz H."/>
        </authorList>
    </citation>
    <scope>NUCLEOTIDE SEQUENCE [LARGE SCALE GENOMIC DNA]</scope>
    <source>
        <strain evidence="2 3">LMG 26898</strain>
    </source>
</reference>
<dbReference type="GO" id="GO:0019239">
    <property type="term" value="F:deaminase activity"/>
    <property type="evidence" value="ECO:0007669"/>
    <property type="project" value="TreeGrafter"/>
</dbReference>
<dbReference type="Gene3D" id="3.30.1330.40">
    <property type="entry name" value="RutC-like"/>
    <property type="match status" value="1"/>
</dbReference>
<dbReference type="PANTHER" id="PTHR11803">
    <property type="entry name" value="2-IMINOBUTANOATE/2-IMINOPROPANOATE DEAMINASE RIDA"/>
    <property type="match status" value="1"/>
</dbReference>
<evidence type="ECO:0000313" key="3">
    <source>
        <dbReference type="Proteomes" id="UP000183983"/>
    </source>
</evidence>
<dbReference type="PROSITE" id="PS01094">
    <property type="entry name" value="UPF0076"/>
    <property type="match status" value="1"/>
</dbReference>
<comment type="similarity">
    <text evidence="1">Belongs to the RutC family.</text>
</comment>
<dbReference type="SUPFAM" id="SSF55298">
    <property type="entry name" value="YjgF-like"/>
    <property type="match status" value="1"/>
</dbReference>
<dbReference type="InterPro" id="IPR035959">
    <property type="entry name" value="RutC-like_sf"/>
</dbReference>
<dbReference type="CDD" id="cd00448">
    <property type="entry name" value="YjgF_YER057c_UK114_family"/>
    <property type="match status" value="1"/>
</dbReference>
<proteinExistence type="inferred from homology"/>
<dbReference type="AlphaFoldDB" id="A0A1M7JY55"/>
<dbReference type="InterPro" id="IPR006175">
    <property type="entry name" value="YjgF/YER057c/UK114"/>
</dbReference>
<protein>
    <submittedName>
        <fullName evidence="2">2-iminobutanoate/2-iminopropanoate deaminase</fullName>
    </submittedName>
</protein>